<feature type="domain" description="Glycosyltransferase 2-like" evidence="1">
    <location>
        <begin position="6"/>
        <end position="134"/>
    </location>
</feature>
<evidence type="ECO:0000259" key="1">
    <source>
        <dbReference type="Pfam" id="PF00535"/>
    </source>
</evidence>
<accession>A0A927RN47</accession>
<gene>
    <name evidence="3" type="ORF">HEB94_006511</name>
</gene>
<dbReference type="Proteomes" id="UP000638648">
    <property type="component" value="Unassembled WGS sequence"/>
</dbReference>
<sequence>MGVKVSVVVPIHNARSCLDACVESVLDQSMPPEDYEVLFVDDGSTDGTSRLLDDLADRHPRVRVIHNDPSGGPGRPRNNGVAAAEGDYVYFLDQDDRLAPPALERLEAMARRCDSDIVIGKVVGHGGRGVPKSMFAASRERADILADRLLGFMTPHKLFRTSFLRQHDLRFPEGPAWLEDHRMVVRAYLLAKTISVLADDVCCHWIRLPGRAHHSARRFDPIAYYQALREVLDIVDAHTEPGDERDQMYAYWYHAKMLRLLTGRAFLGRPLRPSRYRHYRQIRRLALERFSSGVDRFLPLSMRVRSRLLRAGAYGDIARLTAAEHGLTIAASLDAVRWTGAGLVVEASAHLVYADGAPVSFRRRGDRLLWEPPCALRTRLPDEAFDATALVRDSRLDVYLRCREDQGDYPLPTTSALVPEVGVREAIEGVDGSGTHLRMRASAHLDVWTAKLGRPLDAGTWDCFVRAETCGWGPQRRLGRANGPLADSSAPAETRTLDGDAVAAVATDEVAVVQPYWTALGNLSFRISRPSR</sequence>
<organism evidence="3 4">
    <name type="scientific">Actinopolymorpha pittospori</name>
    <dbReference type="NCBI Taxonomy" id="648752"/>
    <lineage>
        <taxon>Bacteria</taxon>
        <taxon>Bacillati</taxon>
        <taxon>Actinomycetota</taxon>
        <taxon>Actinomycetes</taxon>
        <taxon>Propionibacteriales</taxon>
        <taxon>Actinopolymorphaceae</taxon>
        <taxon>Actinopolymorpha</taxon>
    </lineage>
</organism>
<evidence type="ECO:0000259" key="2">
    <source>
        <dbReference type="Pfam" id="PF22181"/>
    </source>
</evidence>
<dbReference type="Pfam" id="PF22181">
    <property type="entry name" value="TarS_linker"/>
    <property type="match status" value="1"/>
</dbReference>
<proteinExistence type="predicted"/>
<dbReference type="CDD" id="cd00761">
    <property type="entry name" value="Glyco_tranf_GTA_type"/>
    <property type="match status" value="1"/>
</dbReference>
<feature type="domain" description="TarS/TarP linker" evidence="2">
    <location>
        <begin position="222"/>
        <end position="320"/>
    </location>
</feature>
<dbReference type="PANTHER" id="PTHR22916:SF3">
    <property type="entry name" value="UDP-GLCNAC:BETAGAL BETA-1,3-N-ACETYLGLUCOSAMINYLTRANSFERASE-LIKE PROTEIN 1"/>
    <property type="match status" value="1"/>
</dbReference>
<dbReference type="PANTHER" id="PTHR22916">
    <property type="entry name" value="GLYCOSYLTRANSFERASE"/>
    <property type="match status" value="1"/>
</dbReference>
<dbReference type="SUPFAM" id="SSF53448">
    <property type="entry name" value="Nucleotide-diphospho-sugar transferases"/>
    <property type="match status" value="1"/>
</dbReference>
<dbReference type="InterPro" id="IPR029044">
    <property type="entry name" value="Nucleotide-diphossugar_trans"/>
</dbReference>
<dbReference type="EMBL" id="JADBEM010000001">
    <property type="protein sequence ID" value="MBE1609663.1"/>
    <property type="molecule type" value="Genomic_DNA"/>
</dbReference>
<reference evidence="3" key="1">
    <citation type="submission" date="2020-10" db="EMBL/GenBank/DDBJ databases">
        <title>Sequencing the genomes of 1000 actinobacteria strains.</title>
        <authorList>
            <person name="Klenk H.-P."/>
        </authorList>
    </citation>
    <scope>NUCLEOTIDE SEQUENCE</scope>
    <source>
        <strain evidence="3">DSM 45354</strain>
    </source>
</reference>
<protein>
    <submittedName>
        <fullName evidence="3">Glycosyltransferase involved in cell wall biosynthesis</fullName>
    </submittedName>
</protein>
<dbReference type="InterPro" id="IPR054028">
    <property type="entry name" value="TarS/TarP_linker"/>
</dbReference>
<keyword evidence="4" id="KW-1185">Reference proteome</keyword>
<dbReference type="Pfam" id="PF00535">
    <property type="entry name" value="Glycos_transf_2"/>
    <property type="match status" value="1"/>
</dbReference>
<dbReference type="Gene3D" id="3.90.550.10">
    <property type="entry name" value="Spore Coat Polysaccharide Biosynthesis Protein SpsA, Chain A"/>
    <property type="match status" value="1"/>
</dbReference>
<comment type="caution">
    <text evidence="3">The sequence shown here is derived from an EMBL/GenBank/DDBJ whole genome shotgun (WGS) entry which is preliminary data.</text>
</comment>
<dbReference type="AlphaFoldDB" id="A0A927RN47"/>
<name>A0A927RN47_9ACTN</name>
<evidence type="ECO:0000313" key="3">
    <source>
        <dbReference type="EMBL" id="MBE1609663.1"/>
    </source>
</evidence>
<dbReference type="RefSeq" id="WP_192753203.1">
    <property type="nucleotide sequence ID" value="NZ_BAABJL010000163.1"/>
</dbReference>
<dbReference type="InterPro" id="IPR001173">
    <property type="entry name" value="Glyco_trans_2-like"/>
</dbReference>
<evidence type="ECO:0000313" key="4">
    <source>
        <dbReference type="Proteomes" id="UP000638648"/>
    </source>
</evidence>
<dbReference type="GO" id="GO:0016758">
    <property type="term" value="F:hexosyltransferase activity"/>
    <property type="evidence" value="ECO:0007669"/>
    <property type="project" value="UniProtKB-ARBA"/>
</dbReference>